<keyword evidence="1" id="KW-0812">Transmembrane</keyword>
<organism evidence="2 3">
    <name type="scientific">Polyrhizophydium stewartii</name>
    <dbReference type="NCBI Taxonomy" id="2732419"/>
    <lineage>
        <taxon>Eukaryota</taxon>
        <taxon>Fungi</taxon>
        <taxon>Fungi incertae sedis</taxon>
        <taxon>Chytridiomycota</taxon>
        <taxon>Chytridiomycota incertae sedis</taxon>
        <taxon>Chytridiomycetes</taxon>
        <taxon>Rhizophydiales</taxon>
        <taxon>Rhizophydiales incertae sedis</taxon>
        <taxon>Polyrhizophydium</taxon>
    </lineage>
</organism>
<protein>
    <submittedName>
        <fullName evidence="2">Uncharacterized protein</fullName>
    </submittedName>
</protein>
<name>A0ABR4N328_9FUNG</name>
<evidence type="ECO:0000313" key="2">
    <source>
        <dbReference type="EMBL" id="KAL2913920.1"/>
    </source>
</evidence>
<feature type="transmembrane region" description="Helical" evidence="1">
    <location>
        <begin position="37"/>
        <end position="61"/>
    </location>
</feature>
<dbReference type="Proteomes" id="UP001527925">
    <property type="component" value="Unassembled WGS sequence"/>
</dbReference>
<comment type="caution">
    <text evidence="2">The sequence shown here is derived from an EMBL/GenBank/DDBJ whole genome shotgun (WGS) entry which is preliminary data.</text>
</comment>
<gene>
    <name evidence="2" type="ORF">HK105_206511</name>
</gene>
<reference evidence="2 3" key="1">
    <citation type="submission" date="2023-09" db="EMBL/GenBank/DDBJ databases">
        <title>Pangenome analysis of Batrachochytrium dendrobatidis and related Chytrids.</title>
        <authorList>
            <person name="Yacoub M.N."/>
            <person name="Stajich J.E."/>
            <person name="James T.Y."/>
        </authorList>
    </citation>
    <scope>NUCLEOTIDE SEQUENCE [LARGE SCALE GENOMIC DNA]</scope>
    <source>
        <strain evidence="2 3">JEL0888</strain>
    </source>
</reference>
<evidence type="ECO:0000256" key="1">
    <source>
        <dbReference type="SAM" id="Phobius"/>
    </source>
</evidence>
<feature type="transmembrane region" description="Helical" evidence="1">
    <location>
        <begin position="205"/>
        <end position="227"/>
    </location>
</feature>
<feature type="transmembrane region" description="Helical" evidence="1">
    <location>
        <begin position="109"/>
        <end position="134"/>
    </location>
</feature>
<sequence length="390" mass="41592">MTATNPAADWTALALAANSTDDPSAVLVPVSLFGTNAVVTAAVVLAVAAILVSVCTAAFFIHRGVARGFSAATTVLVGANVLALALEIAELARAQAPAPTGVLFALRNMWIPLGVLGLNLLQIQVAAVFQGSLIRLSLFERARLPWIGIALFGIYTLFVSACGLTLNIYLLVSVRRNTTQRIHVEDKAMALVTLGRECVRPLQGLIVFVMTLDLIGLVLFVVSLLFANNTEANIMFNGLVQISLAFFGLHMCAETIMFERVVMIFRNKMPKEYVASVGIDNWHPDADVEATLKDMNAASNQLQRRDTLTRLEAIALRQMIPQDGTTAPATAGKDNFEPTDLAAQPSNIMRTTSSASVETFVSHGEVAATRRIAASSSEALIPTGGATRGL</sequence>
<evidence type="ECO:0000313" key="3">
    <source>
        <dbReference type="Proteomes" id="UP001527925"/>
    </source>
</evidence>
<feature type="transmembrane region" description="Helical" evidence="1">
    <location>
        <begin position="146"/>
        <end position="172"/>
    </location>
</feature>
<keyword evidence="1" id="KW-0472">Membrane</keyword>
<dbReference type="EMBL" id="JADGIZ020000039">
    <property type="protein sequence ID" value="KAL2913920.1"/>
    <property type="molecule type" value="Genomic_DNA"/>
</dbReference>
<proteinExistence type="predicted"/>
<feature type="transmembrane region" description="Helical" evidence="1">
    <location>
        <begin position="239"/>
        <end position="258"/>
    </location>
</feature>
<keyword evidence="3" id="KW-1185">Reference proteome</keyword>
<accession>A0ABR4N328</accession>
<keyword evidence="1" id="KW-1133">Transmembrane helix</keyword>